<dbReference type="InterPro" id="IPR036430">
    <property type="entry name" value="RNase_T2-like_sf"/>
</dbReference>
<evidence type="ECO:0000256" key="2">
    <source>
        <dbReference type="ARBA" id="ARBA00023157"/>
    </source>
</evidence>
<keyword evidence="4" id="KW-0732">Signal</keyword>
<reference evidence="6" key="1">
    <citation type="submission" date="2013-06" db="EMBL/GenBank/DDBJ databases">
        <authorList>
            <person name="Zhao Q."/>
        </authorList>
    </citation>
    <scope>NUCLEOTIDE SEQUENCE</scope>
    <source>
        <strain evidence="6">cv. W1943</strain>
    </source>
</reference>
<comment type="similarity">
    <text evidence="1 3">Belongs to the RNase T2 family.</text>
</comment>
<dbReference type="InterPro" id="IPR033697">
    <property type="entry name" value="Ribonuclease_T2_eukaryotic"/>
</dbReference>
<dbReference type="SMR" id="A0A0E0QBL4"/>
<dbReference type="HOGENOM" id="CLU_069912_2_1_1"/>
<evidence type="ECO:0000256" key="3">
    <source>
        <dbReference type="RuleBase" id="RU004328"/>
    </source>
</evidence>
<accession>A0A0E0QBL4</accession>
<dbReference type="PROSITE" id="PS00531">
    <property type="entry name" value="RNASE_T2_2"/>
    <property type="match status" value="1"/>
</dbReference>
<evidence type="ECO:0000313" key="5">
    <source>
        <dbReference type="EnsemblPlants" id="ORUFI07G24240.1"/>
    </source>
</evidence>
<dbReference type="PANTHER" id="PTHR11240:SF18">
    <property type="entry name" value="OS07G0630400 PROTEIN"/>
    <property type="match status" value="1"/>
</dbReference>
<dbReference type="Gene3D" id="3.90.730.10">
    <property type="entry name" value="Ribonuclease T2-like"/>
    <property type="match status" value="1"/>
</dbReference>
<dbReference type="OMA" id="HVQQTSC"/>
<dbReference type="CDD" id="cd01061">
    <property type="entry name" value="RNase_T2_euk"/>
    <property type="match status" value="1"/>
</dbReference>
<dbReference type="GO" id="GO:0003723">
    <property type="term" value="F:RNA binding"/>
    <property type="evidence" value="ECO:0007669"/>
    <property type="project" value="InterPro"/>
</dbReference>
<keyword evidence="6" id="KW-1185">Reference proteome</keyword>
<dbReference type="PANTHER" id="PTHR11240">
    <property type="entry name" value="RIBONUCLEASE T2"/>
    <property type="match status" value="1"/>
</dbReference>
<proteinExistence type="inferred from homology"/>
<dbReference type="AlphaFoldDB" id="A0A0E0QBL4"/>
<dbReference type="GO" id="GO:0033897">
    <property type="term" value="F:ribonuclease T2 activity"/>
    <property type="evidence" value="ECO:0007669"/>
    <property type="project" value="InterPro"/>
</dbReference>
<organism evidence="5 6">
    <name type="scientific">Oryza rufipogon</name>
    <name type="common">Brownbeard rice</name>
    <name type="synonym">Asian wild rice</name>
    <dbReference type="NCBI Taxonomy" id="4529"/>
    <lineage>
        <taxon>Eukaryota</taxon>
        <taxon>Viridiplantae</taxon>
        <taxon>Streptophyta</taxon>
        <taxon>Embryophyta</taxon>
        <taxon>Tracheophyta</taxon>
        <taxon>Spermatophyta</taxon>
        <taxon>Magnoliopsida</taxon>
        <taxon>Liliopsida</taxon>
        <taxon>Poales</taxon>
        <taxon>Poaceae</taxon>
        <taxon>BOP clade</taxon>
        <taxon>Oryzoideae</taxon>
        <taxon>Oryzeae</taxon>
        <taxon>Oryzinae</taxon>
        <taxon>Oryza</taxon>
    </lineage>
</organism>
<dbReference type="Gramene" id="ORUFI07G24240.1">
    <property type="protein sequence ID" value="ORUFI07G24240.1"/>
    <property type="gene ID" value="ORUFI07G24240"/>
</dbReference>
<name>A0A0E0QBL4_ORYRU</name>
<dbReference type="Proteomes" id="UP000008022">
    <property type="component" value="Unassembled WGS sequence"/>
</dbReference>
<keyword evidence="2" id="KW-1015">Disulfide bond</keyword>
<dbReference type="Pfam" id="PF00445">
    <property type="entry name" value="Ribonuclease_T2"/>
    <property type="match status" value="1"/>
</dbReference>
<dbReference type="InterPro" id="IPR033130">
    <property type="entry name" value="RNase_T2_His_AS_2"/>
</dbReference>
<dbReference type="InterPro" id="IPR001568">
    <property type="entry name" value="RNase_T2-like"/>
</dbReference>
<protein>
    <submittedName>
        <fullName evidence="5">Uncharacterized protein</fullName>
    </submittedName>
</protein>
<evidence type="ECO:0000313" key="6">
    <source>
        <dbReference type="Proteomes" id="UP000008022"/>
    </source>
</evidence>
<dbReference type="GO" id="GO:0006401">
    <property type="term" value="P:RNA catabolic process"/>
    <property type="evidence" value="ECO:0007669"/>
    <property type="project" value="TreeGrafter"/>
</dbReference>
<feature type="signal peptide" evidence="4">
    <location>
        <begin position="1"/>
        <end position="25"/>
    </location>
</feature>
<sequence length="238" mass="27147">MAVKKTMKVVFSLVLLLLPLASTSAVEVKFDFMYFVQQWAPSYCSTAPHECEYEPRLPPNNFTIRGLWPSYEEWRPEYCNISDRLDPGQIQDLVKPLNQSWPSLLRNETNLELWSHEWSKHGTCSNLSQHGYFAAALALDKLKLTNLTKILADGGVVPSDEKTYTLGEISDALAKGTGFSTYLRCSQNELKYGETLLYEVLQCVDRSGEKLVNCTTPYWVTRCLDPDKIKIPAWFYGQ</sequence>
<dbReference type="eggNOG" id="KOG1642">
    <property type="taxonomic scope" value="Eukaryota"/>
</dbReference>
<reference evidence="5" key="2">
    <citation type="submission" date="2015-06" db="UniProtKB">
        <authorList>
            <consortium name="EnsemblPlants"/>
        </authorList>
    </citation>
    <scope>IDENTIFICATION</scope>
</reference>
<feature type="chain" id="PRO_5002371214" evidence="4">
    <location>
        <begin position="26"/>
        <end position="238"/>
    </location>
</feature>
<evidence type="ECO:0000256" key="4">
    <source>
        <dbReference type="SAM" id="SignalP"/>
    </source>
</evidence>
<evidence type="ECO:0000256" key="1">
    <source>
        <dbReference type="ARBA" id="ARBA00007469"/>
    </source>
</evidence>
<dbReference type="SUPFAM" id="SSF55895">
    <property type="entry name" value="Ribonuclease Rh-like"/>
    <property type="match status" value="1"/>
</dbReference>
<dbReference type="GO" id="GO:0005576">
    <property type="term" value="C:extracellular region"/>
    <property type="evidence" value="ECO:0007669"/>
    <property type="project" value="TreeGrafter"/>
</dbReference>
<dbReference type="EnsemblPlants" id="ORUFI07G24240.1">
    <property type="protein sequence ID" value="ORUFI07G24240.1"/>
    <property type="gene ID" value="ORUFI07G24240"/>
</dbReference>